<evidence type="ECO:0000256" key="9">
    <source>
        <dbReference type="ARBA" id="ARBA00022737"/>
    </source>
</evidence>
<keyword evidence="8" id="KW-0732">Signal</keyword>
<evidence type="ECO:0000259" key="19">
    <source>
        <dbReference type="PROSITE" id="PS50026"/>
    </source>
</evidence>
<dbReference type="CDD" id="cd00054">
    <property type="entry name" value="EGF_CA"/>
    <property type="match status" value="1"/>
</dbReference>
<dbReference type="InterPro" id="IPR000436">
    <property type="entry name" value="Sushi_SCR_CCP_dom"/>
</dbReference>
<dbReference type="InterPro" id="IPR035976">
    <property type="entry name" value="Sushi/SCR/CCP_sf"/>
</dbReference>
<organism evidence="22">
    <name type="scientific">Micrurus lemniscatus lemniscatus</name>
    <dbReference type="NCBI Taxonomy" id="129467"/>
    <lineage>
        <taxon>Eukaryota</taxon>
        <taxon>Metazoa</taxon>
        <taxon>Chordata</taxon>
        <taxon>Craniata</taxon>
        <taxon>Vertebrata</taxon>
        <taxon>Euteleostomi</taxon>
        <taxon>Lepidosauria</taxon>
        <taxon>Squamata</taxon>
        <taxon>Bifurcata</taxon>
        <taxon>Unidentata</taxon>
        <taxon>Episquamata</taxon>
        <taxon>Toxicofera</taxon>
        <taxon>Serpentes</taxon>
        <taxon>Colubroidea</taxon>
        <taxon>Elapidae</taxon>
        <taxon>Elapinae</taxon>
        <taxon>Micrurus</taxon>
    </lineage>
</organism>
<dbReference type="GO" id="GO:0005615">
    <property type="term" value="C:extracellular space"/>
    <property type="evidence" value="ECO:0007669"/>
    <property type="project" value="TreeGrafter"/>
</dbReference>
<evidence type="ECO:0000256" key="12">
    <source>
        <dbReference type="ARBA" id="ARBA00023180"/>
    </source>
</evidence>
<feature type="domain" description="C-type lectin" evidence="20">
    <location>
        <begin position="58"/>
        <end position="172"/>
    </location>
</feature>
<reference evidence="22" key="2">
    <citation type="submission" date="2017-11" db="EMBL/GenBank/DDBJ databases">
        <title>Coralsnake Venomics: Analyses of Venom Gland Transcriptomes and Proteomes of Six Brazilian Taxa.</title>
        <authorList>
            <person name="Aird S.D."/>
            <person name="Jorge da Silva N."/>
            <person name="Qiu L."/>
            <person name="Villar-Briones A."/>
            <person name="Aparecida-Saddi V."/>
            <person name="Campos-Telles M.P."/>
            <person name="Grau M."/>
            <person name="Mikheyev A.S."/>
        </authorList>
    </citation>
    <scope>NUCLEOTIDE SEQUENCE</scope>
    <source>
        <tissue evidence="22">Venom_gland</tissue>
    </source>
</reference>
<keyword evidence="14" id="KW-0373">Hyaluronic acid</keyword>
<evidence type="ECO:0000256" key="18">
    <source>
        <dbReference type="PROSITE-ProRule" id="PRU00302"/>
    </source>
</evidence>
<comment type="subcellular location">
    <subcellularLocation>
        <location evidence="1">Cell projection</location>
    </subcellularLocation>
    <subcellularLocation>
        <location evidence="2">Secreted</location>
        <location evidence="2">Extracellular space</location>
        <location evidence="2">Extracellular matrix</location>
    </subcellularLocation>
</comment>
<proteinExistence type="inferred from homology"/>
<dbReference type="GO" id="GO:0045202">
    <property type="term" value="C:synapse"/>
    <property type="evidence" value="ECO:0007669"/>
    <property type="project" value="TreeGrafter"/>
</dbReference>
<dbReference type="InterPro" id="IPR000152">
    <property type="entry name" value="EGF-type_Asp/Asn_hydroxyl_site"/>
</dbReference>
<dbReference type="Pfam" id="PF00084">
    <property type="entry name" value="Sushi"/>
    <property type="match status" value="1"/>
</dbReference>
<dbReference type="Gene3D" id="3.10.100.10">
    <property type="entry name" value="Mannose-Binding Protein A, subunit A"/>
    <property type="match status" value="1"/>
</dbReference>
<dbReference type="Pfam" id="PF00059">
    <property type="entry name" value="Lectin_C"/>
    <property type="match status" value="1"/>
</dbReference>
<dbReference type="FunFam" id="3.10.100.10:FF:000003">
    <property type="entry name" value="Versican core protein"/>
    <property type="match status" value="1"/>
</dbReference>
<dbReference type="FunFam" id="2.10.25.10:FF:000006">
    <property type="entry name" value="Versican core protein-like isoform 1"/>
    <property type="match status" value="1"/>
</dbReference>
<reference evidence="22" key="1">
    <citation type="submission" date="2017-07" db="EMBL/GenBank/DDBJ databases">
        <authorList>
            <person name="Mikheyev A."/>
            <person name="Grau M."/>
        </authorList>
    </citation>
    <scope>NUCLEOTIDE SEQUENCE</scope>
    <source>
        <tissue evidence="22">Venom_gland</tissue>
    </source>
</reference>
<name>A0A2D4I1L0_MICLE</name>
<keyword evidence="13" id="KW-0966">Cell projection</keyword>
<comment type="similarity">
    <text evidence="3">Belongs to the true venom lectin family.</text>
</comment>
<keyword evidence="5" id="KW-0272">Extracellular matrix</keyword>
<keyword evidence="9" id="KW-0677">Repeat</keyword>
<keyword evidence="7 18" id="KW-0768">Sushi</keyword>
<dbReference type="GO" id="GO:0002052">
    <property type="term" value="P:positive regulation of neuroblast proliferation"/>
    <property type="evidence" value="ECO:0007669"/>
    <property type="project" value="TreeGrafter"/>
</dbReference>
<dbReference type="Gene3D" id="2.10.25.10">
    <property type="entry name" value="Laminin"/>
    <property type="match status" value="1"/>
</dbReference>
<evidence type="ECO:0000256" key="6">
    <source>
        <dbReference type="ARBA" id="ARBA00022536"/>
    </source>
</evidence>
<evidence type="ECO:0000256" key="2">
    <source>
        <dbReference type="ARBA" id="ARBA00004498"/>
    </source>
</evidence>
<dbReference type="SMART" id="SM00181">
    <property type="entry name" value="EGF"/>
    <property type="match status" value="1"/>
</dbReference>
<dbReference type="PANTHER" id="PTHR22804:SF6">
    <property type="entry name" value="VERSICAN CORE PROTEIN"/>
    <property type="match status" value="1"/>
</dbReference>
<dbReference type="Pfam" id="PF00008">
    <property type="entry name" value="EGF"/>
    <property type="match status" value="1"/>
</dbReference>
<evidence type="ECO:0000256" key="16">
    <source>
        <dbReference type="ARBA" id="ARBA00044266"/>
    </source>
</evidence>
<protein>
    <recommendedName>
        <fullName evidence="16">PG-M</fullName>
    </recommendedName>
</protein>
<dbReference type="InterPro" id="IPR001881">
    <property type="entry name" value="EGF-like_Ca-bd_dom"/>
</dbReference>
<dbReference type="SUPFAM" id="SSF57535">
    <property type="entry name" value="Complement control module/SCR domain"/>
    <property type="match status" value="1"/>
</dbReference>
<evidence type="ECO:0000256" key="7">
    <source>
        <dbReference type="ARBA" id="ARBA00022659"/>
    </source>
</evidence>
<dbReference type="SMART" id="SM00032">
    <property type="entry name" value="CCP"/>
    <property type="match status" value="1"/>
</dbReference>
<evidence type="ECO:0000256" key="5">
    <source>
        <dbReference type="ARBA" id="ARBA00022530"/>
    </source>
</evidence>
<dbReference type="SMART" id="SM00179">
    <property type="entry name" value="EGF_CA"/>
    <property type="match status" value="1"/>
</dbReference>
<dbReference type="PANTHER" id="PTHR22804">
    <property type="entry name" value="AGGRECAN/VERSICAN PROTEOGLYCAN"/>
    <property type="match status" value="1"/>
</dbReference>
<dbReference type="FunFam" id="2.10.70.10:FF:000003">
    <property type="entry name" value="Versican core protein"/>
    <property type="match status" value="1"/>
</dbReference>
<dbReference type="InterPro" id="IPR001304">
    <property type="entry name" value="C-type_lectin-like"/>
</dbReference>
<accession>A0A2D4I1L0</accession>
<feature type="domain" description="Sushi" evidence="21">
    <location>
        <begin position="176"/>
        <end position="236"/>
    </location>
</feature>
<evidence type="ECO:0000256" key="11">
    <source>
        <dbReference type="ARBA" id="ARBA00023157"/>
    </source>
</evidence>
<dbReference type="InterPro" id="IPR050691">
    <property type="entry name" value="Hyaluronan_bind_Proteoglycan"/>
</dbReference>
<dbReference type="PROSITE" id="PS50026">
    <property type="entry name" value="EGF_3"/>
    <property type="match status" value="1"/>
</dbReference>
<evidence type="ECO:0000256" key="8">
    <source>
        <dbReference type="ARBA" id="ARBA00022729"/>
    </source>
</evidence>
<evidence type="ECO:0000259" key="21">
    <source>
        <dbReference type="PROSITE" id="PS50923"/>
    </source>
</evidence>
<dbReference type="GO" id="GO:0042995">
    <property type="term" value="C:cell projection"/>
    <property type="evidence" value="ECO:0007669"/>
    <property type="project" value="UniProtKB-SubCell"/>
</dbReference>
<evidence type="ECO:0000256" key="1">
    <source>
        <dbReference type="ARBA" id="ARBA00004316"/>
    </source>
</evidence>
<evidence type="ECO:0000256" key="4">
    <source>
        <dbReference type="ARBA" id="ARBA00022525"/>
    </source>
</evidence>
<dbReference type="PROSITE" id="PS50923">
    <property type="entry name" value="SUSHI"/>
    <property type="match status" value="1"/>
</dbReference>
<dbReference type="PROSITE" id="PS00010">
    <property type="entry name" value="ASX_HYDROXYL"/>
    <property type="match status" value="1"/>
</dbReference>
<comment type="caution">
    <text evidence="17">Lacks conserved residue(s) required for the propagation of feature annotation.</text>
</comment>
<dbReference type="GO" id="GO:0010001">
    <property type="term" value="P:glial cell differentiation"/>
    <property type="evidence" value="ECO:0007669"/>
    <property type="project" value="TreeGrafter"/>
</dbReference>
<dbReference type="InterPro" id="IPR018378">
    <property type="entry name" value="C-type_lectin_CS"/>
</dbReference>
<feature type="disulfide bond" evidence="18">
    <location>
        <begin position="207"/>
        <end position="234"/>
    </location>
</feature>
<dbReference type="GO" id="GO:0001501">
    <property type="term" value="P:skeletal system development"/>
    <property type="evidence" value="ECO:0007669"/>
    <property type="project" value="TreeGrafter"/>
</dbReference>
<keyword evidence="12" id="KW-0325">Glycoprotein</keyword>
<dbReference type="Gene3D" id="2.10.70.10">
    <property type="entry name" value="Complement Module, domain 1"/>
    <property type="match status" value="1"/>
</dbReference>
<dbReference type="SUPFAM" id="SSF56436">
    <property type="entry name" value="C-type lectin-like"/>
    <property type="match status" value="1"/>
</dbReference>
<feature type="domain" description="EGF-like" evidence="19">
    <location>
        <begin position="9"/>
        <end position="45"/>
    </location>
</feature>
<evidence type="ECO:0000259" key="20">
    <source>
        <dbReference type="PROSITE" id="PS50041"/>
    </source>
</evidence>
<dbReference type="EMBL" id="IACK01063741">
    <property type="protein sequence ID" value="LAA78090.1"/>
    <property type="molecule type" value="Transcribed_RNA"/>
</dbReference>
<evidence type="ECO:0000256" key="14">
    <source>
        <dbReference type="ARBA" id="ARBA00023290"/>
    </source>
</evidence>
<dbReference type="SMART" id="SM00034">
    <property type="entry name" value="CLECT"/>
    <property type="match status" value="1"/>
</dbReference>
<evidence type="ECO:0000256" key="13">
    <source>
        <dbReference type="ARBA" id="ARBA00023273"/>
    </source>
</evidence>
<dbReference type="CDD" id="cd00033">
    <property type="entry name" value="CCP"/>
    <property type="match status" value="1"/>
</dbReference>
<keyword evidence="11 17" id="KW-1015">Disulfide bond</keyword>
<dbReference type="PROSITE" id="PS00615">
    <property type="entry name" value="C_TYPE_LECTIN_1"/>
    <property type="match status" value="1"/>
</dbReference>
<dbReference type="InterPro" id="IPR016186">
    <property type="entry name" value="C-type_lectin-like/link_sf"/>
</dbReference>
<dbReference type="PROSITE" id="PS00022">
    <property type="entry name" value="EGF_1"/>
    <property type="match status" value="1"/>
</dbReference>
<dbReference type="PROSITE" id="PS50041">
    <property type="entry name" value="C_TYPE_LECTIN_2"/>
    <property type="match status" value="1"/>
</dbReference>
<dbReference type="GO" id="GO:0005509">
    <property type="term" value="F:calcium ion binding"/>
    <property type="evidence" value="ECO:0007669"/>
    <property type="project" value="InterPro"/>
</dbReference>
<dbReference type="InterPro" id="IPR016187">
    <property type="entry name" value="CTDL_fold"/>
</dbReference>
<evidence type="ECO:0000256" key="3">
    <source>
        <dbReference type="ARBA" id="ARBA00006250"/>
    </source>
</evidence>
<evidence type="ECO:0000256" key="15">
    <source>
        <dbReference type="ARBA" id="ARBA00043896"/>
    </source>
</evidence>
<feature type="disulfide bond" evidence="17">
    <location>
        <begin position="35"/>
        <end position="44"/>
    </location>
</feature>
<dbReference type="AlphaFoldDB" id="A0A2D4I1L0"/>
<dbReference type="InterPro" id="IPR000742">
    <property type="entry name" value="EGF"/>
</dbReference>
<keyword evidence="6 17" id="KW-0245">EGF-like domain</keyword>
<dbReference type="GO" id="GO:0072534">
    <property type="term" value="C:perineuronal net"/>
    <property type="evidence" value="ECO:0007669"/>
    <property type="project" value="TreeGrafter"/>
</dbReference>
<comment type="function">
    <text evidence="15">May play a role in intercellular signaling and in connecting cells with the extracellular matrix. May take part in the regulation of cell motility, growth and differentiation. Binds hyaluronic acid.</text>
</comment>
<dbReference type="GO" id="GO:0007417">
    <property type="term" value="P:central nervous system development"/>
    <property type="evidence" value="ECO:0007669"/>
    <property type="project" value="TreeGrafter"/>
</dbReference>
<evidence type="ECO:0000256" key="17">
    <source>
        <dbReference type="PROSITE-ProRule" id="PRU00076"/>
    </source>
</evidence>
<keyword evidence="4" id="KW-0964">Secreted</keyword>
<feature type="disulfide bond" evidence="18">
    <location>
        <begin position="178"/>
        <end position="221"/>
    </location>
</feature>
<evidence type="ECO:0000313" key="22">
    <source>
        <dbReference type="EMBL" id="LAA78090.1"/>
    </source>
</evidence>
<keyword evidence="10" id="KW-0106">Calcium</keyword>
<evidence type="ECO:0000256" key="10">
    <source>
        <dbReference type="ARBA" id="ARBA00022837"/>
    </source>
</evidence>
<dbReference type="GO" id="GO:0005540">
    <property type="term" value="F:hyaluronic acid binding"/>
    <property type="evidence" value="ECO:0007669"/>
    <property type="project" value="UniProtKB-KW"/>
</dbReference>
<sequence length="278" mass="32751">MFSVLDKKYIDECQPSPCRNGATCIDGVSTFTCLCLPSYVGALCEKDTETCDYGWHKFQGQCYKYFAHRRTWDAAERECRLQGAHLTSILSHEEQLFVNRIGHDYQWIGLNDKMYENDFRWTDGSVLQYENWRPKQPDSFFSSGEDCVVIIWHENGQWNDVPCNYHLTYTCKKGTVACGQPPVVENANTFGKMKPRYEINSLIRYHCKDGFIQRHVPIIRCQGNGRWDLPKITCMNPSSFQRTYSKKYYYKNSPGKMNSFNSSKHFHRWIRTWQDSRR</sequence>